<keyword evidence="9" id="KW-1185">Reference proteome</keyword>
<comment type="similarity">
    <text evidence="2">Belongs to the PBP/GOBP family.</text>
</comment>
<proteinExistence type="inferred from homology"/>
<accession>A0ABD1EQN8</accession>
<keyword evidence="5" id="KW-0325">Glycoprotein</keyword>
<dbReference type="SMART" id="SM00708">
    <property type="entry name" value="PhBP"/>
    <property type="match status" value="1"/>
</dbReference>
<sequence length="135" mass="15064">MIVIQLFYVLLLLLVPKTLGISEEMQELAKQLHATCVSETGAKEDDISNAVKGIFSEDEGFKCYLKCLMSQMAIIDDDGTIDVEAMVAILPDELVEHATPIVRKCGSIKGSNACDSAWLTHQCYYREGPEHYFLF</sequence>
<dbReference type="GO" id="GO:0007608">
    <property type="term" value="P:sensory perception of smell"/>
    <property type="evidence" value="ECO:0007669"/>
    <property type="project" value="UniProtKB-ARBA"/>
</dbReference>
<dbReference type="PRINTS" id="PR00485">
    <property type="entry name" value="MEALWORMBTLB"/>
</dbReference>
<organism evidence="8 9">
    <name type="scientific">Hypothenemus hampei</name>
    <name type="common">Coffee berry borer</name>
    <dbReference type="NCBI Taxonomy" id="57062"/>
    <lineage>
        <taxon>Eukaryota</taxon>
        <taxon>Metazoa</taxon>
        <taxon>Ecdysozoa</taxon>
        <taxon>Arthropoda</taxon>
        <taxon>Hexapoda</taxon>
        <taxon>Insecta</taxon>
        <taxon>Pterygota</taxon>
        <taxon>Neoptera</taxon>
        <taxon>Endopterygota</taxon>
        <taxon>Coleoptera</taxon>
        <taxon>Polyphaga</taxon>
        <taxon>Cucujiformia</taxon>
        <taxon>Curculionidae</taxon>
        <taxon>Scolytinae</taxon>
        <taxon>Hypothenemus</taxon>
    </lineage>
</organism>
<dbReference type="GO" id="GO:0005576">
    <property type="term" value="C:extracellular region"/>
    <property type="evidence" value="ECO:0007669"/>
    <property type="project" value="UniProtKB-SubCell"/>
</dbReference>
<evidence type="ECO:0000313" key="8">
    <source>
        <dbReference type="EMBL" id="KAL1500930.1"/>
    </source>
</evidence>
<comment type="function">
    <text evidence="6">May be a carrier protein for lipids.</text>
</comment>
<dbReference type="Proteomes" id="UP001566132">
    <property type="component" value="Unassembled WGS sequence"/>
</dbReference>
<evidence type="ECO:0000256" key="2">
    <source>
        <dbReference type="ARBA" id="ARBA00008098"/>
    </source>
</evidence>
<reference evidence="8 9" key="1">
    <citation type="submission" date="2024-05" db="EMBL/GenBank/DDBJ databases">
        <title>Genetic variation in Jamaican populations of the coffee berry borer (Hypothenemus hampei).</title>
        <authorList>
            <person name="Errbii M."/>
            <person name="Myrie A."/>
        </authorList>
    </citation>
    <scope>NUCLEOTIDE SEQUENCE [LARGE SCALE GENOMIC DNA]</scope>
    <source>
        <strain evidence="8">JA-Hopewell-2020-01-JO</strain>
        <tissue evidence="8">Whole body</tissue>
    </source>
</reference>
<evidence type="ECO:0000256" key="7">
    <source>
        <dbReference type="SAM" id="SignalP"/>
    </source>
</evidence>
<dbReference type="PANTHER" id="PTHR11857">
    <property type="entry name" value="ODORANT BINDING PROTEIN-RELATED"/>
    <property type="match status" value="1"/>
</dbReference>
<dbReference type="FunFam" id="1.10.238.20:FF:000001">
    <property type="entry name" value="General odorant-binding protein lush"/>
    <property type="match status" value="1"/>
</dbReference>
<dbReference type="Gene3D" id="1.10.238.20">
    <property type="entry name" value="Pheromone/general odorant binding protein domain"/>
    <property type="match status" value="1"/>
</dbReference>
<protein>
    <submittedName>
        <fullName evidence="8">Uncharacterized protein</fullName>
    </submittedName>
</protein>
<keyword evidence="4 7" id="KW-0732">Signal</keyword>
<dbReference type="AlphaFoldDB" id="A0ABD1EQN8"/>
<feature type="chain" id="PRO_5044786392" evidence="7">
    <location>
        <begin position="21"/>
        <end position="135"/>
    </location>
</feature>
<dbReference type="PANTHER" id="PTHR11857:SF43">
    <property type="entry name" value="GEO07291P1-RELATED"/>
    <property type="match status" value="1"/>
</dbReference>
<evidence type="ECO:0000256" key="3">
    <source>
        <dbReference type="ARBA" id="ARBA00022525"/>
    </source>
</evidence>
<name>A0ABD1EQN8_HYPHA</name>
<feature type="signal peptide" evidence="7">
    <location>
        <begin position="1"/>
        <end position="20"/>
    </location>
</feature>
<dbReference type="Pfam" id="PF01395">
    <property type="entry name" value="PBP_GOBP"/>
    <property type="match status" value="1"/>
</dbReference>
<dbReference type="CDD" id="cd23992">
    <property type="entry name" value="PBP_GOBP"/>
    <property type="match status" value="1"/>
</dbReference>
<evidence type="ECO:0000256" key="4">
    <source>
        <dbReference type="ARBA" id="ARBA00022729"/>
    </source>
</evidence>
<comment type="caution">
    <text evidence="8">The sequence shown here is derived from an EMBL/GenBank/DDBJ whole genome shotgun (WGS) entry which is preliminary data.</text>
</comment>
<keyword evidence="3" id="KW-0964">Secreted</keyword>
<evidence type="ECO:0000256" key="5">
    <source>
        <dbReference type="ARBA" id="ARBA00023180"/>
    </source>
</evidence>
<evidence type="ECO:0000256" key="6">
    <source>
        <dbReference type="ARBA" id="ARBA00056866"/>
    </source>
</evidence>
<evidence type="ECO:0000256" key="1">
    <source>
        <dbReference type="ARBA" id="ARBA00004613"/>
    </source>
</evidence>
<dbReference type="SUPFAM" id="SSF47565">
    <property type="entry name" value="Insect pheromone/odorant-binding proteins"/>
    <property type="match status" value="1"/>
</dbReference>
<dbReference type="InterPro" id="IPR006170">
    <property type="entry name" value="PBP/GOBP"/>
</dbReference>
<dbReference type="EMBL" id="JBDJPC010000005">
    <property type="protein sequence ID" value="KAL1500930.1"/>
    <property type="molecule type" value="Genomic_DNA"/>
</dbReference>
<comment type="subcellular location">
    <subcellularLocation>
        <location evidence="1">Secreted</location>
    </subcellularLocation>
</comment>
<evidence type="ECO:0000313" key="9">
    <source>
        <dbReference type="Proteomes" id="UP001566132"/>
    </source>
</evidence>
<gene>
    <name evidence="8" type="ORF">ABEB36_006348</name>
</gene>
<dbReference type="InterPro" id="IPR036728">
    <property type="entry name" value="PBP_GOBP_sf"/>
</dbReference>